<gene>
    <name evidence="1" type="ORF">EVAR_45657_1</name>
</gene>
<sequence>MRLGSLIGDCPPSIKSVTINRRCRPCLRKSTTPILNSIPNDIISTDDIDNVVRALTNHIRTVVENSSKVVLAKSDRRELPGDVSEIISYKNAALRRAGKYPTCDNKYHARALQSIVKARMKEARNDN</sequence>
<dbReference type="AlphaFoldDB" id="A0A4C1Y4F7"/>
<keyword evidence="2" id="KW-1185">Reference proteome</keyword>
<dbReference type="EMBL" id="BGZK01001072">
    <property type="protein sequence ID" value="GBP70390.1"/>
    <property type="molecule type" value="Genomic_DNA"/>
</dbReference>
<dbReference type="OrthoDB" id="7487383at2759"/>
<evidence type="ECO:0000313" key="2">
    <source>
        <dbReference type="Proteomes" id="UP000299102"/>
    </source>
</evidence>
<comment type="caution">
    <text evidence="1">The sequence shown here is derived from an EMBL/GenBank/DDBJ whole genome shotgun (WGS) entry which is preliminary data.</text>
</comment>
<accession>A0A4C1Y4F7</accession>
<protein>
    <submittedName>
        <fullName evidence="1">Uncharacterized protein</fullName>
    </submittedName>
</protein>
<reference evidence="1 2" key="1">
    <citation type="journal article" date="2019" name="Commun. Biol.">
        <title>The bagworm genome reveals a unique fibroin gene that provides high tensile strength.</title>
        <authorList>
            <person name="Kono N."/>
            <person name="Nakamura H."/>
            <person name="Ohtoshi R."/>
            <person name="Tomita M."/>
            <person name="Numata K."/>
            <person name="Arakawa K."/>
        </authorList>
    </citation>
    <scope>NUCLEOTIDE SEQUENCE [LARGE SCALE GENOMIC DNA]</scope>
</reference>
<evidence type="ECO:0000313" key="1">
    <source>
        <dbReference type="EMBL" id="GBP70390.1"/>
    </source>
</evidence>
<dbReference type="Proteomes" id="UP000299102">
    <property type="component" value="Unassembled WGS sequence"/>
</dbReference>
<name>A0A4C1Y4F7_EUMVA</name>
<organism evidence="1 2">
    <name type="scientific">Eumeta variegata</name>
    <name type="common">Bagworm moth</name>
    <name type="synonym">Eumeta japonica</name>
    <dbReference type="NCBI Taxonomy" id="151549"/>
    <lineage>
        <taxon>Eukaryota</taxon>
        <taxon>Metazoa</taxon>
        <taxon>Ecdysozoa</taxon>
        <taxon>Arthropoda</taxon>
        <taxon>Hexapoda</taxon>
        <taxon>Insecta</taxon>
        <taxon>Pterygota</taxon>
        <taxon>Neoptera</taxon>
        <taxon>Endopterygota</taxon>
        <taxon>Lepidoptera</taxon>
        <taxon>Glossata</taxon>
        <taxon>Ditrysia</taxon>
        <taxon>Tineoidea</taxon>
        <taxon>Psychidae</taxon>
        <taxon>Oiketicinae</taxon>
        <taxon>Eumeta</taxon>
    </lineage>
</organism>
<proteinExistence type="predicted"/>